<evidence type="ECO:0000259" key="6">
    <source>
        <dbReference type="Pfam" id="PF00591"/>
    </source>
</evidence>
<gene>
    <name evidence="5" type="primary">trpD</name>
    <name evidence="8" type="synonym">trpD2</name>
    <name evidence="8" type="ordered locus">KSE_70690</name>
</gene>
<dbReference type="Proteomes" id="UP000007076">
    <property type="component" value="Chromosome"/>
</dbReference>
<keyword evidence="5" id="KW-0479">Metal-binding</keyword>
<proteinExistence type="inferred from homology"/>
<evidence type="ECO:0000256" key="4">
    <source>
        <dbReference type="ARBA" id="ARBA00023141"/>
    </source>
</evidence>
<dbReference type="PATRIC" id="fig|452652.3.peg.7104"/>
<dbReference type="InterPro" id="IPR000312">
    <property type="entry name" value="Glycosyl_Trfase_fam3"/>
</dbReference>
<comment type="pathway">
    <text evidence="5">Amino-acid biosynthesis; L-tryptophan biosynthesis; L-tryptophan from chorismate: step 2/5.</text>
</comment>
<comment type="caution">
    <text evidence="5">Lacks conserved residue(s) required for the propagation of feature annotation.</text>
</comment>
<keyword evidence="5" id="KW-0460">Magnesium</keyword>
<evidence type="ECO:0000256" key="2">
    <source>
        <dbReference type="ARBA" id="ARBA00022679"/>
    </source>
</evidence>
<feature type="binding site" evidence="5">
    <location>
        <position position="184"/>
    </location>
    <ligand>
        <name>anthranilate</name>
        <dbReference type="ChEBI" id="CHEBI:16567"/>
        <label>2</label>
    </ligand>
</feature>
<dbReference type="HOGENOM" id="CLU_034315_4_1_11"/>
<dbReference type="STRING" id="452652.KSE_70690"/>
<feature type="domain" description="Glycosyl transferase family 3 N-terminal" evidence="7">
    <location>
        <begin position="17"/>
        <end position="78"/>
    </location>
</feature>
<evidence type="ECO:0000256" key="1">
    <source>
        <dbReference type="ARBA" id="ARBA00022676"/>
    </source>
</evidence>
<dbReference type="SUPFAM" id="SSF47648">
    <property type="entry name" value="Nucleoside phosphorylase/phosphoribosyltransferase N-terminal domain"/>
    <property type="match status" value="1"/>
</dbReference>
<feature type="binding site" evidence="5">
    <location>
        <position position="123"/>
    </location>
    <ligand>
        <name>anthranilate</name>
        <dbReference type="ChEBI" id="CHEBI:16567"/>
        <label>1</label>
    </ligand>
</feature>
<feature type="domain" description="Glycosyl transferase family 3" evidence="6">
    <location>
        <begin position="86"/>
        <end position="345"/>
    </location>
</feature>
<keyword evidence="3 5" id="KW-0822">Tryptophan biosynthesis</keyword>
<dbReference type="SUPFAM" id="SSF52418">
    <property type="entry name" value="Nucleoside phosphorylase/phosphoribosyltransferase catalytic domain"/>
    <property type="match status" value="1"/>
</dbReference>
<feature type="binding site" evidence="5">
    <location>
        <position position="92"/>
    </location>
    <ligand>
        <name>anthranilate</name>
        <dbReference type="ChEBI" id="CHEBI:16567"/>
        <label>1</label>
    </ligand>
</feature>
<feature type="binding site" evidence="5">
    <location>
        <begin position="95"/>
        <end position="96"/>
    </location>
    <ligand>
        <name>5-phospho-alpha-D-ribose 1-diphosphate</name>
        <dbReference type="ChEBI" id="CHEBI:58017"/>
    </ligand>
</feature>
<evidence type="ECO:0000259" key="7">
    <source>
        <dbReference type="Pfam" id="PF02885"/>
    </source>
</evidence>
<comment type="similarity">
    <text evidence="5">Belongs to the anthranilate phosphoribosyltransferase family.</text>
</comment>
<evidence type="ECO:0000313" key="8">
    <source>
        <dbReference type="EMBL" id="BAJ32827.1"/>
    </source>
</evidence>
<dbReference type="AlphaFoldDB" id="E4NIM9"/>
<dbReference type="InterPro" id="IPR035902">
    <property type="entry name" value="Nuc_phospho_transferase"/>
</dbReference>
<keyword evidence="4 5" id="KW-0057">Aromatic amino acid biosynthesis</keyword>
<dbReference type="Pfam" id="PF00591">
    <property type="entry name" value="Glycos_transf_3"/>
    <property type="match status" value="1"/>
</dbReference>
<feature type="binding site" evidence="5">
    <location>
        <position position="92"/>
    </location>
    <ligand>
        <name>5-phospho-alpha-D-ribose 1-diphosphate</name>
        <dbReference type="ChEBI" id="CHEBI:58017"/>
    </ligand>
</feature>
<dbReference type="EC" id="2.4.2.18" evidence="5"/>
<dbReference type="GO" id="GO:0000162">
    <property type="term" value="P:L-tryptophan biosynthetic process"/>
    <property type="evidence" value="ECO:0007669"/>
    <property type="project" value="UniProtKB-UniRule"/>
</dbReference>
<reference evidence="8 9" key="1">
    <citation type="journal article" date="2010" name="DNA Res.">
        <title>Genome sequence of Kitasatospora setae NBRC 14216T: an evolutionary snapshot of the family Streptomycetaceae.</title>
        <authorList>
            <person name="Ichikawa N."/>
            <person name="Oguchi A."/>
            <person name="Ikeda H."/>
            <person name="Ishikawa J."/>
            <person name="Kitani S."/>
            <person name="Watanabe Y."/>
            <person name="Nakamura S."/>
            <person name="Katano Y."/>
            <person name="Kishi E."/>
            <person name="Sasagawa M."/>
            <person name="Ankai A."/>
            <person name="Fukui S."/>
            <person name="Hashimoto Y."/>
            <person name="Kamata S."/>
            <person name="Otoguro M."/>
            <person name="Tanikawa S."/>
            <person name="Nihira T."/>
            <person name="Horinouchi S."/>
            <person name="Ohnishi Y."/>
            <person name="Hayakawa M."/>
            <person name="Kuzuyama T."/>
            <person name="Arisawa A."/>
            <person name="Nomoto F."/>
            <person name="Miura H."/>
            <person name="Takahashi Y."/>
            <person name="Fujita N."/>
        </authorList>
    </citation>
    <scope>NUCLEOTIDE SEQUENCE [LARGE SCALE GENOMIC DNA]</scope>
    <source>
        <strain evidence="9">ATCC 33774 / DSM 43861 / JCM 3304 / KCC A-0304 / NBRC 14216 / KM-6054</strain>
    </source>
</reference>
<comment type="subunit">
    <text evidence="5">Homodimer.</text>
</comment>
<evidence type="ECO:0000313" key="9">
    <source>
        <dbReference type="Proteomes" id="UP000007076"/>
    </source>
</evidence>
<dbReference type="GO" id="GO:0000287">
    <property type="term" value="F:magnesium ion binding"/>
    <property type="evidence" value="ECO:0007669"/>
    <property type="project" value="UniProtKB-UniRule"/>
</dbReference>
<comment type="catalytic activity">
    <reaction evidence="5">
        <text>N-(5-phospho-beta-D-ribosyl)anthranilate + diphosphate = 5-phospho-alpha-D-ribose 1-diphosphate + anthranilate</text>
        <dbReference type="Rhea" id="RHEA:11768"/>
        <dbReference type="ChEBI" id="CHEBI:16567"/>
        <dbReference type="ChEBI" id="CHEBI:18277"/>
        <dbReference type="ChEBI" id="CHEBI:33019"/>
        <dbReference type="ChEBI" id="CHEBI:58017"/>
        <dbReference type="EC" id="2.4.2.18"/>
    </reaction>
</comment>
<comment type="function">
    <text evidence="5">Catalyzes the transfer of the phosphoribosyl group of 5-phosphorylribose-1-pyrophosphate (PRPP) to anthranilate to yield N-(5'-phosphoribosyl)-anthranilate (PRA).</text>
</comment>
<organism evidence="8 9">
    <name type="scientific">Kitasatospora setae (strain ATCC 33774 / DSM 43861 / JCM 3304 / KCC A-0304 / NBRC 14216 / KM-6054)</name>
    <name type="common">Streptomyces setae</name>
    <dbReference type="NCBI Taxonomy" id="452652"/>
    <lineage>
        <taxon>Bacteria</taxon>
        <taxon>Bacillati</taxon>
        <taxon>Actinomycetota</taxon>
        <taxon>Actinomycetes</taxon>
        <taxon>Kitasatosporales</taxon>
        <taxon>Streptomycetaceae</taxon>
        <taxon>Kitasatospora</taxon>
    </lineage>
</organism>
<keyword evidence="1 5" id="KW-0328">Glycosyltransferase</keyword>
<name>E4NIM9_KITSK</name>
<keyword evidence="2 5" id="KW-0808">Transferase</keyword>
<dbReference type="NCBIfam" id="TIGR01245">
    <property type="entry name" value="trpD"/>
    <property type="match status" value="1"/>
</dbReference>
<protein>
    <recommendedName>
        <fullName evidence="5">Anthranilate phosphoribosyltransferase</fullName>
        <ecNumber evidence="5">2.4.2.18</ecNumber>
    </recommendedName>
</protein>
<feature type="binding site" evidence="5">
    <location>
        <begin position="102"/>
        <end position="105"/>
    </location>
    <ligand>
        <name>5-phospho-alpha-D-ribose 1-diphosphate</name>
        <dbReference type="ChEBI" id="CHEBI:58017"/>
    </ligand>
</feature>
<dbReference type="HAMAP" id="MF_00211">
    <property type="entry name" value="TrpD"/>
    <property type="match status" value="1"/>
</dbReference>
<dbReference type="RefSeq" id="WP_014140118.1">
    <property type="nucleotide sequence ID" value="NC_016109.1"/>
</dbReference>
<feature type="binding site" evidence="5">
    <location>
        <position position="104"/>
    </location>
    <ligand>
        <name>Mg(2+)</name>
        <dbReference type="ChEBI" id="CHEBI:18420"/>
        <label>1</label>
    </ligand>
</feature>
<dbReference type="Pfam" id="PF02885">
    <property type="entry name" value="Glycos_trans_3N"/>
    <property type="match status" value="1"/>
</dbReference>
<feature type="binding site" evidence="5">
    <location>
        <position position="100"/>
    </location>
    <ligand>
        <name>5-phospho-alpha-D-ribose 1-diphosphate</name>
        <dbReference type="ChEBI" id="CHEBI:58017"/>
    </ligand>
</feature>
<dbReference type="UniPathway" id="UPA00035">
    <property type="reaction ID" value="UER00041"/>
</dbReference>
<dbReference type="KEGG" id="ksk:KSE_70690"/>
<dbReference type="eggNOG" id="COG0547">
    <property type="taxonomic scope" value="Bacteria"/>
</dbReference>
<feature type="binding site" evidence="5">
    <location>
        <begin position="120"/>
        <end position="128"/>
    </location>
    <ligand>
        <name>5-phospho-alpha-D-ribose 1-diphosphate</name>
        <dbReference type="ChEBI" id="CHEBI:58017"/>
    </ligand>
</feature>
<keyword evidence="5" id="KW-0028">Amino-acid biosynthesis</keyword>
<dbReference type="Gene3D" id="1.20.970.10">
    <property type="entry name" value="Transferase, Pyrimidine Nucleoside Phosphorylase, Chain C"/>
    <property type="match status" value="1"/>
</dbReference>
<dbReference type="InterPro" id="IPR017459">
    <property type="entry name" value="Glycosyl_Trfase_fam3_N_dom"/>
</dbReference>
<evidence type="ECO:0000256" key="3">
    <source>
        <dbReference type="ARBA" id="ARBA00022822"/>
    </source>
</evidence>
<dbReference type="Gene3D" id="3.40.1030.10">
    <property type="entry name" value="Nucleoside phosphorylase/phosphoribosyltransferase catalytic domain"/>
    <property type="match status" value="1"/>
</dbReference>
<dbReference type="GO" id="GO:0005829">
    <property type="term" value="C:cytosol"/>
    <property type="evidence" value="ECO:0007669"/>
    <property type="project" value="TreeGrafter"/>
</dbReference>
<dbReference type="EMBL" id="AP010968">
    <property type="protein sequence ID" value="BAJ32827.1"/>
    <property type="molecule type" value="Genomic_DNA"/>
</dbReference>
<evidence type="ECO:0000256" key="5">
    <source>
        <dbReference type="HAMAP-Rule" id="MF_00211"/>
    </source>
</evidence>
<sequence length="368" mass="37287">MTGQSTASDTVRKRWADILSALTDRRNLDGADAEWAMGETLRGSVDDARLAGLLVGLRSKGETVAELDGLVRAMDEHAVSVRADGPLLDIVGTGGDTARTVNISTVSAIVAAAAGARVVKHGNRSASSASSASSACGPADLLEELGVVIDLPPATVPQVLAEAGIAFCFAPLFHPAMRHASAVRRRLGVPTAFNVLGPLTNPAAPAASAVGVADARTAPVVAGVLARRNRSALVFRGDDGLDGLTVTTTSQVWVVRAATVRQEVFDPRDLGIPPATPDALRGGSPADNAEIARSMLAGGRGPVRDAVLLSAAAGLTAATPGTAPLTEQLGAAMARAADAVDSGDAAELLDRWVKVTARLGEDAALAAG</sequence>
<dbReference type="PANTHER" id="PTHR43285:SF2">
    <property type="entry name" value="ANTHRANILATE PHOSPHORIBOSYLTRANSFERASE"/>
    <property type="match status" value="1"/>
</dbReference>
<dbReference type="PANTHER" id="PTHR43285">
    <property type="entry name" value="ANTHRANILATE PHOSPHORIBOSYLTRANSFERASE"/>
    <property type="match status" value="1"/>
</dbReference>
<dbReference type="GO" id="GO:0004048">
    <property type="term" value="F:anthranilate phosphoribosyltransferase activity"/>
    <property type="evidence" value="ECO:0007669"/>
    <property type="project" value="UniProtKB-UniRule"/>
</dbReference>
<keyword evidence="9" id="KW-1185">Reference proteome</keyword>
<comment type="cofactor">
    <cofactor evidence="5">
        <name>Mg(2+)</name>
        <dbReference type="ChEBI" id="CHEBI:18420"/>
    </cofactor>
    <text evidence="5">Binds 2 magnesium ions per monomer.</text>
</comment>
<accession>E4NIM9</accession>
<feature type="binding site" evidence="5">
    <location>
        <position position="242"/>
    </location>
    <ligand>
        <name>Mg(2+)</name>
        <dbReference type="ChEBI" id="CHEBI:18420"/>
        <label>2</label>
    </ligand>
</feature>
<dbReference type="InterPro" id="IPR036320">
    <property type="entry name" value="Glycosyl_Trfase_fam3_N_dom_sf"/>
</dbReference>
<dbReference type="InterPro" id="IPR005940">
    <property type="entry name" value="Anthranilate_Pribosyl_Tfrase"/>
</dbReference>